<dbReference type="STRING" id="554065.E1ZGH2"/>
<gene>
    <name evidence="2" type="ORF">CHLNCDRAFT_134667</name>
</gene>
<dbReference type="AlphaFoldDB" id="E1ZGH2"/>
<dbReference type="SUPFAM" id="SSF56235">
    <property type="entry name" value="N-terminal nucleophile aminohydrolases (Ntn hydrolases)"/>
    <property type="match status" value="1"/>
</dbReference>
<reference evidence="2 3" key="1">
    <citation type="journal article" date="2010" name="Plant Cell">
        <title>The Chlorella variabilis NC64A genome reveals adaptation to photosymbiosis, coevolution with viruses, and cryptic sex.</title>
        <authorList>
            <person name="Blanc G."/>
            <person name="Duncan G."/>
            <person name="Agarkova I."/>
            <person name="Borodovsky M."/>
            <person name="Gurnon J."/>
            <person name="Kuo A."/>
            <person name="Lindquist E."/>
            <person name="Lucas S."/>
            <person name="Pangilinan J."/>
            <person name="Polle J."/>
            <person name="Salamov A."/>
            <person name="Terry A."/>
            <person name="Yamada T."/>
            <person name="Dunigan D.D."/>
            <person name="Grigoriev I.V."/>
            <person name="Claverie J.M."/>
            <person name="Van Etten J.L."/>
        </authorList>
    </citation>
    <scope>NUCLEOTIDE SEQUENCE [LARGE SCALE GENOMIC DNA]</scope>
    <source>
        <strain evidence="2 3">NC64A</strain>
    </source>
</reference>
<name>E1ZGH2_CHLVA</name>
<dbReference type="InterPro" id="IPR017932">
    <property type="entry name" value="GATase_2_dom"/>
</dbReference>
<dbReference type="PANTHER" id="PTHR45952">
    <property type="entry name" value="ALUMINUM INDUCED PROTEIN WITH YGL AND LRDR MOTIFS"/>
    <property type="match status" value="1"/>
</dbReference>
<keyword evidence="3" id="KW-1185">Reference proteome</keyword>
<dbReference type="RefSeq" id="XP_005847034.1">
    <property type="nucleotide sequence ID" value="XM_005846972.1"/>
</dbReference>
<dbReference type="InParanoid" id="E1ZGH2"/>
<feature type="domain" description="Glutamine amidotransferase type-2" evidence="1">
    <location>
        <begin position="1"/>
        <end position="224"/>
    </location>
</feature>
<dbReference type="Pfam" id="PF12481">
    <property type="entry name" value="DUF3700"/>
    <property type="match status" value="1"/>
</dbReference>
<evidence type="ECO:0000259" key="1">
    <source>
        <dbReference type="PROSITE" id="PS51278"/>
    </source>
</evidence>
<dbReference type="SMART" id="SM01172">
    <property type="entry name" value="DUF3700"/>
    <property type="match status" value="1"/>
</dbReference>
<dbReference type="InterPro" id="IPR044828">
    <property type="entry name" value="TSJT1-like"/>
</dbReference>
<dbReference type="InterPro" id="IPR024286">
    <property type="entry name" value="DUF3700"/>
</dbReference>
<dbReference type="Gene3D" id="3.60.20.10">
    <property type="entry name" value="Glutamine Phosphoribosylpyrophosphate, subunit 1, domain 1"/>
    <property type="match status" value="1"/>
</dbReference>
<dbReference type="KEGG" id="cvr:CHLNCDRAFT_134667"/>
<sequence length="296" mass="32440">MALHTFFFTAPELLARPPVGLEFRELPHEDLFDAEGQEVRKAACKSAMEDVFASCDARHREQLTLDGAVGCVFERSPYCHAVIRKNVCAVFAGEIAAWPGHDQVQEHHDSFVRGEPLPVEDDADWLIKFYDSFSGESGFAKLDDISEAALRALAQVQGSFAFVVYDAVTRRVWAARDAAGVQPLFWGVTEDNRLVFGTDPQKLDGCNPTATPFPAGTLFASHDATLCHSPGTHGWVIRGEHPLPGELLSFVASARPTPAHHWKQVKAVPRMDAEGHICGAVYRVASEPGLANIRSH</sequence>
<dbReference type="InterPro" id="IPR029055">
    <property type="entry name" value="Ntn_hydrolases_N"/>
</dbReference>
<dbReference type="EMBL" id="GL433846">
    <property type="protein sequence ID" value="EFN54932.1"/>
    <property type="molecule type" value="Genomic_DNA"/>
</dbReference>
<dbReference type="GeneID" id="17354366"/>
<proteinExistence type="predicted"/>
<dbReference type="OMA" id="FASERHT"/>
<dbReference type="Proteomes" id="UP000008141">
    <property type="component" value="Unassembled WGS sequence"/>
</dbReference>
<dbReference type="eggNOG" id="ENOG502QT9K">
    <property type="taxonomic scope" value="Eukaryota"/>
</dbReference>
<dbReference type="OrthoDB" id="2019121at2759"/>
<evidence type="ECO:0000313" key="3">
    <source>
        <dbReference type="Proteomes" id="UP000008141"/>
    </source>
</evidence>
<evidence type="ECO:0000313" key="2">
    <source>
        <dbReference type="EMBL" id="EFN54932.1"/>
    </source>
</evidence>
<dbReference type="PROSITE" id="PS51278">
    <property type="entry name" value="GATASE_TYPE_2"/>
    <property type="match status" value="1"/>
</dbReference>
<organism evidence="3">
    <name type="scientific">Chlorella variabilis</name>
    <name type="common">Green alga</name>
    <dbReference type="NCBI Taxonomy" id="554065"/>
    <lineage>
        <taxon>Eukaryota</taxon>
        <taxon>Viridiplantae</taxon>
        <taxon>Chlorophyta</taxon>
        <taxon>core chlorophytes</taxon>
        <taxon>Trebouxiophyceae</taxon>
        <taxon>Chlorellales</taxon>
        <taxon>Chlorellaceae</taxon>
        <taxon>Chlorella clade</taxon>
        <taxon>Chlorella</taxon>
    </lineage>
</organism>
<protein>
    <recommendedName>
        <fullName evidence="1">Glutamine amidotransferase type-2 domain-containing protein</fullName>
    </recommendedName>
</protein>
<accession>E1ZGH2</accession>
<dbReference type="PANTHER" id="PTHR45952:SF4">
    <property type="entry name" value="ALUMINUM INDUCED PROTEIN WITH YGL AND LRDR MOTIFS"/>
    <property type="match status" value="1"/>
</dbReference>